<accession>A0A0C9XL63</accession>
<keyword evidence="1" id="KW-0732">Signal</keyword>
<dbReference type="AlphaFoldDB" id="A0A0C9XL63"/>
<evidence type="ECO:0000256" key="1">
    <source>
        <dbReference type="SAM" id="SignalP"/>
    </source>
</evidence>
<dbReference type="Gene3D" id="3.40.33.10">
    <property type="entry name" value="CAP"/>
    <property type="match status" value="1"/>
</dbReference>
<evidence type="ECO:0000313" key="3">
    <source>
        <dbReference type="EMBL" id="KIJ98326.1"/>
    </source>
</evidence>
<dbReference type="InterPro" id="IPR035940">
    <property type="entry name" value="CAP_sf"/>
</dbReference>
<sequence length="131" mass="14520">MYVVALLLASTFALCGLATPVVQELTPAFKDQVLSLHASNRAQYGARPLMWSDALYPATFQWASTCKFQHSDSGGRYGENLFAASGSGGNFAQSINAWMSESSKYNCTKFFKSWYTAPRRPTNIDSFIIIR</sequence>
<evidence type="ECO:0000259" key="2">
    <source>
        <dbReference type="SMART" id="SM00198"/>
    </source>
</evidence>
<dbReference type="OrthoDB" id="337038at2759"/>
<dbReference type="Proteomes" id="UP000054477">
    <property type="component" value="Unassembled WGS sequence"/>
</dbReference>
<reference evidence="3 4" key="1">
    <citation type="submission" date="2014-04" db="EMBL/GenBank/DDBJ databases">
        <authorList>
            <consortium name="DOE Joint Genome Institute"/>
            <person name="Kuo A."/>
            <person name="Kohler A."/>
            <person name="Nagy L.G."/>
            <person name="Floudas D."/>
            <person name="Copeland A."/>
            <person name="Barry K.W."/>
            <person name="Cichocki N."/>
            <person name="Veneault-Fourrey C."/>
            <person name="LaButti K."/>
            <person name="Lindquist E.A."/>
            <person name="Lipzen A."/>
            <person name="Lundell T."/>
            <person name="Morin E."/>
            <person name="Murat C."/>
            <person name="Sun H."/>
            <person name="Tunlid A."/>
            <person name="Henrissat B."/>
            <person name="Grigoriev I.V."/>
            <person name="Hibbett D.S."/>
            <person name="Martin F."/>
            <person name="Nordberg H.P."/>
            <person name="Cantor M.N."/>
            <person name="Hua S.X."/>
        </authorList>
    </citation>
    <scope>NUCLEOTIDE SEQUENCE [LARGE SCALE GENOMIC DNA]</scope>
    <source>
        <strain evidence="3 4">LaAM-08-1</strain>
    </source>
</reference>
<reference evidence="4" key="2">
    <citation type="submission" date="2015-01" db="EMBL/GenBank/DDBJ databases">
        <title>Evolutionary Origins and Diversification of the Mycorrhizal Mutualists.</title>
        <authorList>
            <consortium name="DOE Joint Genome Institute"/>
            <consortium name="Mycorrhizal Genomics Consortium"/>
            <person name="Kohler A."/>
            <person name="Kuo A."/>
            <person name="Nagy L.G."/>
            <person name="Floudas D."/>
            <person name="Copeland A."/>
            <person name="Barry K.W."/>
            <person name="Cichocki N."/>
            <person name="Veneault-Fourrey C."/>
            <person name="LaButti K."/>
            <person name="Lindquist E.A."/>
            <person name="Lipzen A."/>
            <person name="Lundell T."/>
            <person name="Morin E."/>
            <person name="Murat C."/>
            <person name="Riley R."/>
            <person name="Ohm R."/>
            <person name="Sun H."/>
            <person name="Tunlid A."/>
            <person name="Henrissat B."/>
            <person name="Grigoriev I.V."/>
            <person name="Hibbett D.S."/>
            <person name="Martin F."/>
        </authorList>
    </citation>
    <scope>NUCLEOTIDE SEQUENCE [LARGE SCALE GENOMIC DNA]</scope>
    <source>
        <strain evidence="4">LaAM-08-1</strain>
    </source>
</reference>
<feature type="signal peptide" evidence="1">
    <location>
        <begin position="1"/>
        <end position="18"/>
    </location>
</feature>
<feature type="domain" description="SCP" evidence="2">
    <location>
        <begin position="28"/>
        <end position="126"/>
    </location>
</feature>
<dbReference type="EMBL" id="KN838671">
    <property type="protein sequence ID" value="KIJ98326.1"/>
    <property type="molecule type" value="Genomic_DNA"/>
</dbReference>
<evidence type="ECO:0000313" key="4">
    <source>
        <dbReference type="Proteomes" id="UP000054477"/>
    </source>
</evidence>
<dbReference type="HOGENOM" id="CLU_1927942_0_0_1"/>
<dbReference type="InterPro" id="IPR014044">
    <property type="entry name" value="CAP_dom"/>
</dbReference>
<protein>
    <recommendedName>
        <fullName evidence="2">SCP domain-containing protein</fullName>
    </recommendedName>
</protein>
<gene>
    <name evidence="3" type="ORF">K443DRAFT_133468</name>
</gene>
<organism evidence="3 4">
    <name type="scientific">Laccaria amethystina LaAM-08-1</name>
    <dbReference type="NCBI Taxonomy" id="1095629"/>
    <lineage>
        <taxon>Eukaryota</taxon>
        <taxon>Fungi</taxon>
        <taxon>Dikarya</taxon>
        <taxon>Basidiomycota</taxon>
        <taxon>Agaricomycotina</taxon>
        <taxon>Agaricomycetes</taxon>
        <taxon>Agaricomycetidae</taxon>
        <taxon>Agaricales</taxon>
        <taxon>Agaricineae</taxon>
        <taxon>Hydnangiaceae</taxon>
        <taxon>Laccaria</taxon>
    </lineage>
</organism>
<proteinExistence type="predicted"/>
<dbReference type="Pfam" id="PF00188">
    <property type="entry name" value="CAP"/>
    <property type="match status" value="1"/>
</dbReference>
<dbReference type="SUPFAM" id="SSF55797">
    <property type="entry name" value="PR-1-like"/>
    <property type="match status" value="1"/>
</dbReference>
<feature type="chain" id="PRO_5002206345" description="SCP domain-containing protein" evidence="1">
    <location>
        <begin position="19"/>
        <end position="131"/>
    </location>
</feature>
<dbReference type="SMART" id="SM00198">
    <property type="entry name" value="SCP"/>
    <property type="match status" value="1"/>
</dbReference>
<name>A0A0C9XL63_9AGAR</name>
<keyword evidence="4" id="KW-1185">Reference proteome</keyword>